<evidence type="ECO:0000313" key="2">
    <source>
        <dbReference type="Proteomes" id="UP000562464"/>
    </source>
</evidence>
<sequence length="113" mass="13301">MTLYELYEICENLGPIYQNCPFSKMEKDKTPTVAIRHLKNKKIFCYWIQHQDGDLVIAVKLNPERAETLREEFGAVNPAWHMNKTHWSDIKLDSDLSDEQILTLVEESYQLTK</sequence>
<dbReference type="SUPFAM" id="SSF142906">
    <property type="entry name" value="YjbR-like"/>
    <property type="match status" value="1"/>
</dbReference>
<dbReference type="Gene3D" id="3.90.1150.30">
    <property type="match status" value="1"/>
</dbReference>
<dbReference type="EMBL" id="JACHHV010000044">
    <property type="protein sequence ID" value="MBB5888727.1"/>
    <property type="molecule type" value="Genomic_DNA"/>
</dbReference>
<keyword evidence="2" id="KW-1185">Reference proteome</keyword>
<name>A0A841C8U7_9LACT</name>
<dbReference type="InterPro" id="IPR007351">
    <property type="entry name" value="YjbR"/>
</dbReference>
<evidence type="ECO:0000313" key="1">
    <source>
        <dbReference type="EMBL" id="MBB5888727.1"/>
    </source>
</evidence>
<dbReference type="InterPro" id="IPR038056">
    <property type="entry name" value="YjbR-like_sf"/>
</dbReference>
<dbReference type="PANTHER" id="PTHR35145:SF1">
    <property type="entry name" value="CYTOPLASMIC PROTEIN"/>
    <property type="match status" value="1"/>
</dbReference>
<protein>
    <submittedName>
        <fullName evidence="1">Putative DNA-binding protein (MmcQ/YjbR family)</fullName>
    </submittedName>
</protein>
<organism evidence="1 2">
    <name type="scientific">Lactovum miscens</name>
    <dbReference type="NCBI Taxonomy" id="190387"/>
    <lineage>
        <taxon>Bacteria</taxon>
        <taxon>Bacillati</taxon>
        <taxon>Bacillota</taxon>
        <taxon>Bacilli</taxon>
        <taxon>Lactobacillales</taxon>
        <taxon>Streptococcaceae</taxon>
        <taxon>Lactovum</taxon>
    </lineage>
</organism>
<dbReference type="GO" id="GO:0003677">
    <property type="term" value="F:DNA binding"/>
    <property type="evidence" value="ECO:0007669"/>
    <property type="project" value="UniProtKB-KW"/>
</dbReference>
<gene>
    <name evidence="1" type="ORF">HNQ37_001640</name>
</gene>
<proteinExistence type="predicted"/>
<accession>A0A841C8U7</accession>
<dbReference type="AlphaFoldDB" id="A0A841C8U7"/>
<keyword evidence="1" id="KW-0238">DNA-binding</keyword>
<reference evidence="1 2" key="1">
    <citation type="submission" date="2020-08" db="EMBL/GenBank/DDBJ databases">
        <title>Genomic Encyclopedia of Type Strains, Phase IV (KMG-IV): sequencing the most valuable type-strain genomes for metagenomic binning, comparative biology and taxonomic classification.</title>
        <authorList>
            <person name="Goeker M."/>
        </authorList>
    </citation>
    <scope>NUCLEOTIDE SEQUENCE [LARGE SCALE GENOMIC DNA]</scope>
    <source>
        <strain evidence="1 2">DSM 14925</strain>
    </source>
</reference>
<comment type="caution">
    <text evidence="1">The sequence shown here is derived from an EMBL/GenBank/DDBJ whole genome shotgun (WGS) entry which is preliminary data.</text>
</comment>
<dbReference type="RefSeq" id="WP_183541086.1">
    <property type="nucleotide sequence ID" value="NZ_JACHHV010000044.1"/>
</dbReference>
<dbReference type="InterPro" id="IPR058532">
    <property type="entry name" value="YjbR/MT2646/Rv2570-like"/>
</dbReference>
<dbReference type="Proteomes" id="UP000562464">
    <property type="component" value="Unassembled WGS sequence"/>
</dbReference>
<dbReference type="Pfam" id="PF04237">
    <property type="entry name" value="YjbR"/>
    <property type="match status" value="1"/>
</dbReference>
<dbReference type="PANTHER" id="PTHR35145">
    <property type="entry name" value="CYTOPLASMIC PROTEIN-RELATED"/>
    <property type="match status" value="1"/>
</dbReference>